<evidence type="ECO:0000313" key="5">
    <source>
        <dbReference type="EMBL" id="CAE0330708.1"/>
    </source>
</evidence>
<dbReference type="PRINTS" id="PR00705">
    <property type="entry name" value="PAPAIN"/>
</dbReference>
<comment type="similarity">
    <text evidence="1">Belongs to the peptidase C1 family.</text>
</comment>
<feature type="domain" description="Peptidase C1A papain C-terminal" evidence="3">
    <location>
        <begin position="15"/>
        <end position="278"/>
    </location>
</feature>
<evidence type="ECO:0000256" key="1">
    <source>
        <dbReference type="ARBA" id="ARBA00008455"/>
    </source>
</evidence>
<dbReference type="EMBL" id="HBIH01028326">
    <property type="protein sequence ID" value="CAE0330707.1"/>
    <property type="molecule type" value="Transcribed_RNA"/>
</dbReference>
<dbReference type="Pfam" id="PF00112">
    <property type="entry name" value="Peptidase_C1"/>
    <property type="match status" value="2"/>
</dbReference>
<dbReference type="SMART" id="SM00645">
    <property type="entry name" value="Pept_C1"/>
    <property type="match status" value="1"/>
</dbReference>
<reference evidence="5" key="1">
    <citation type="submission" date="2021-01" db="EMBL/GenBank/DDBJ databases">
        <authorList>
            <person name="Corre E."/>
            <person name="Pelletier E."/>
            <person name="Niang G."/>
            <person name="Scheremetjew M."/>
            <person name="Finn R."/>
            <person name="Kale V."/>
            <person name="Holt S."/>
            <person name="Cochrane G."/>
            <person name="Meng A."/>
            <person name="Brown T."/>
            <person name="Cohen L."/>
        </authorList>
    </citation>
    <scope>NUCLEOTIDE SEQUENCE</scope>
    <source>
        <strain evidence="5">S3</strain>
    </source>
</reference>
<sequence>MNKYKNAEDIPDNMIPESYDFRNIDGFDFTNPLRDQGACGSCYTVSFTQVIESRLKLKYGRKVPVLSPQFLMTCNYMNEGCDGGWSFLHGYLAENGYMVSEKCAPYRAKTKGETCGKYKHCKPVAKIESSYFIGGAYGESSEKKMMKDILRNGIVNGELNVPRIFSFYQKGILSNDHEAKMSSYLEYGGMAEPHKIAQQMLGDVKKSVTDRDLEDYGIAWMNLNHSVVIMGWGTDEKTGTKYWIVRNSYGKRWGMDGDFLVRRGENDFGIESETTGYTVKMFDEKPNETHA</sequence>
<evidence type="ECO:0000259" key="3">
    <source>
        <dbReference type="SMART" id="SM00645"/>
    </source>
</evidence>
<dbReference type="SUPFAM" id="SSF54001">
    <property type="entry name" value="Cysteine proteinases"/>
    <property type="match status" value="1"/>
</dbReference>
<dbReference type="GO" id="GO:0008234">
    <property type="term" value="F:cysteine-type peptidase activity"/>
    <property type="evidence" value="ECO:0007669"/>
    <property type="project" value="InterPro"/>
</dbReference>
<dbReference type="PANTHER" id="PTHR12411">
    <property type="entry name" value="CYSTEINE PROTEASE FAMILY C1-RELATED"/>
    <property type="match status" value="1"/>
</dbReference>
<dbReference type="PROSITE" id="PS00639">
    <property type="entry name" value="THIOL_PROTEASE_HIS"/>
    <property type="match status" value="1"/>
</dbReference>
<organism evidence="5">
    <name type="scientific">Strombidium inclinatum</name>
    <dbReference type="NCBI Taxonomy" id="197538"/>
    <lineage>
        <taxon>Eukaryota</taxon>
        <taxon>Sar</taxon>
        <taxon>Alveolata</taxon>
        <taxon>Ciliophora</taxon>
        <taxon>Intramacronucleata</taxon>
        <taxon>Spirotrichea</taxon>
        <taxon>Oligotrichia</taxon>
        <taxon>Strombidiidae</taxon>
        <taxon>Strombidium</taxon>
    </lineage>
</organism>
<evidence type="ECO:0000256" key="2">
    <source>
        <dbReference type="ARBA" id="ARBA00023145"/>
    </source>
</evidence>
<dbReference type="InterPro" id="IPR000668">
    <property type="entry name" value="Peptidase_C1A_C"/>
</dbReference>
<proteinExistence type="inferred from homology"/>
<dbReference type="InterPro" id="IPR013128">
    <property type="entry name" value="Peptidase_C1A"/>
</dbReference>
<dbReference type="AlphaFoldDB" id="A0A7S3IRL1"/>
<protein>
    <recommendedName>
        <fullName evidence="3">Peptidase C1A papain C-terminal domain-containing protein</fullName>
    </recommendedName>
</protein>
<dbReference type="GO" id="GO:0006508">
    <property type="term" value="P:proteolysis"/>
    <property type="evidence" value="ECO:0007669"/>
    <property type="project" value="InterPro"/>
</dbReference>
<evidence type="ECO:0000313" key="4">
    <source>
        <dbReference type="EMBL" id="CAE0330707.1"/>
    </source>
</evidence>
<dbReference type="InterPro" id="IPR025660">
    <property type="entry name" value="Pept_his_AS"/>
</dbReference>
<gene>
    <name evidence="4" type="ORF">SINC0208_LOCUS11339</name>
    <name evidence="5" type="ORF">SINC0208_LOCUS11340</name>
</gene>
<keyword evidence="2" id="KW-0865">Zymogen</keyword>
<dbReference type="EMBL" id="HBIH01028327">
    <property type="protein sequence ID" value="CAE0330708.1"/>
    <property type="molecule type" value="Transcribed_RNA"/>
</dbReference>
<dbReference type="InterPro" id="IPR038765">
    <property type="entry name" value="Papain-like_cys_pep_sf"/>
</dbReference>
<name>A0A7S3IRL1_9SPIT</name>
<dbReference type="Gene3D" id="3.90.70.10">
    <property type="entry name" value="Cysteine proteinases"/>
    <property type="match status" value="1"/>
</dbReference>
<accession>A0A7S3IRL1</accession>